<organism evidence="2 3">
    <name type="scientific">Ambispora leptoticha</name>
    <dbReference type="NCBI Taxonomy" id="144679"/>
    <lineage>
        <taxon>Eukaryota</taxon>
        <taxon>Fungi</taxon>
        <taxon>Fungi incertae sedis</taxon>
        <taxon>Mucoromycota</taxon>
        <taxon>Glomeromycotina</taxon>
        <taxon>Glomeromycetes</taxon>
        <taxon>Archaeosporales</taxon>
        <taxon>Ambisporaceae</taxon>
        <taxon>Ambispora</taxon>
    </lineage>
</organism>
<dbReference type="SMART" id="SM00343">
    <property type="entry name" value="ZnF_C2HC"/>
    <property type="match status" value="1"/>
</dbReference>
<comment type="caution">
    <text evidence="2">The sequence shown here is derived from an EMBL/GenBank/DDBJ whole genome shotgun (WGS) entry which is preliminary data.</text>
</comment>
<dbReference type="AlphaFoldDB" id="A0A9N9IT68"/>
<dbReference type="InterPro" id="IPR001878">
    <property type="entry name" value="Znf_CCHC"/>
</dbReference>
<keyword evidence="3" id="KW-1185">Reference proteome</keyword>
<name>A0A9N9IT68_9GLOM</name>
<feature type="domain" description="CCHC-type" evidence="1">
    <location>
        <begin position="77"/>
        <end position="93"/>
    </location>
</feature>
<dbReference type="SUPFAM" id="SSF57756">
    <property type="entry name" value="Retrovirus zinc finger-like domains"/>
    <property type="match status" value="1"/>
</dbReference>
<dbReference type="EMBL" id="CAJVPS010038645">
    <property type="protein sequence ID" value="CAG8747467.1"/>
    <property type="molecule type" value="Genomic_DNA"/>
</dbReference>
<dbReference type="GO" id="GO:0003676">
    <property type="term" value="F:nucleic acid binding"/>
    <property type="evidence" value="ECO:0007669"/>
    <property type="project" value="InterPro"/>
</dbReference>
<dbReference type="Proteomes" id="UP000789508">
    <property type="component" value="Unassembled WGS sequence"/>
</dbReference>
<dbReference type="GO" id="GO:0008270">
    <property type="term" value="F:zinc ion binding"/>
    <property type="evidence" value="ECO:0007669"/>
    <property type="project" value="InterPro"/>
</dbReference>
<evidence type="ECO:0000313" key="3">
    <source>
        <dbReference type="Proteomes" id="UP000789508"/>
    </source>
</evidence>
<accession>A0A9N9IT68</accession>
<sequence>PALHQQVPTQPIVSTVAYTRSLPSNSSININSSGSIEHVISLLQEVVSVVKNNNDDNNHLHPVDNRNYKKKNVREPTCFACQQPEHFARNCLNMTQQLNE</sequence>
<dbReference type="InterPro" id="IPR036875">
    <property type="entry name" value="Znf_CCHC_sf"/>
</dbReference>
<dbReference type="Gene3D" id="4.10.60.10">
    <property type="entry name" value="Zinc finger, CCHC-type"/>
    <property type="match status" value="1"/>
</dbReference>
<evidence type="ECO:0000259" key="1">
    <source>
        <dbReference type="SMART" id="SM00343"/>
    </source>
</evidence>
<protein>
    <submittedName>
        <fullName evidence="2">14066_t:CDS:1</fullName>
    </submittedName>
</protein>
<evidence type="ECO:0000313" key="2">
    <source>
        <dbReference type="EMBL" id="CAG8747467.1"/>
    </source>
</evidence>
<feature type="non-terminal residue" evidence="2">
    <location>
        <position position="100"/>
    </location>
</feature>
<gene>
    <name evidence="2" type="ORF">ALEPTO_LOCUS13174</name>
</gene>
<dbReference type="Pfam" id="PF00098">
    <property type="entry name" value="zf-CCHC"/>
    <property type="match status" value="1"/>
</dbReference>
<reference evidence="2" key="1">
    <citation type="submission" date="2021-06" db="EMBL/GenBank/DDBJ databases">
        <authorList>
            <person name="Kallberg Y."/>
            <person name="Tangrot J."/>
            <person name="Rosling A."/>
        </authorList>
    </citation>
    <scope>NUCLEOTIDE SEQUENCE</scope>
    <source>
        <strain evidence="2">FL130A</strain>
    </source>
</reference>
<proteinExistence type="predicted"/>
<feature type="non-terminal residue" evidence="2">
    <location>
        <position position="1"/>
    </location>
</feature>